<gene>
    <name evidence="1" type="ORF">CAPTEDRAFT_205005</name>
</gene>
<dbReference type="EnsemblMetazoa" id="CapteT205005">
    <property type="protein sequence ID" value="CapteP205005"/>
    <property type="gene ID" value="CapteG205005"/>
</dbReference>
<reference evidence="1 3" key="2">
    <citation type="journal article" date="2013" name="Nature">
        <title>Insights into bilaterian evolution from three spiralian genomes.</title>
        <authorList>
            <person name="Simakov O."/>
            <person name="Marletaz F."/>
            <person name="Cho S.J."/>
            <person name="Edsinger-Gonzales E."/>
            <person name="Havlak P."/>
            <person name="Hellsten U."/>
            <person name="Kuo D.H."/>
            <person name="Larsson T."/>
            <person name="Lv J."/>
            <person name="Arendt D."/>
            <person name="Savage R."/>
            <person name="Osoegawa K."/>
            <person name="de Jong P."/>
            <person name="Grimwood J."/>
            <person name="Chapman J.A."/>
            <person name="Shapiro H."/>
            <person name="Aerts A."/>
            <person name="Otillar R.P."/>
            <person name="Terry A.Y."/>
            <person name="Boore J.L."/>
            <person name="Grigoriev I.V."/>
            <person name="Lindberg D.R."/>
            <person name="Seaver E.C."/>
            <person name="Weisblat D.A."/>
            <person name="Putnam N.H."/>
            <person name="Rokhsar D.S."/>
        </authorList>
    </citation>
    <scope>NUCLEOTIDE SEQUENCE</scope>
    <source>
        <strain evidence="1 3">I ESC-2004</strain>
    </source>
</reference>
<dbReference type="Proteomes" id="UP000014760">
    <property type="component" value="Unassembled WGS sequence"/>
</dbReference>
<protein>
    <submittedName>
        <fullName evidence="1 2">Uncharacterized protein</fullName>
    </submittedName>
</protein>
<proteinExistence type="predicted"/>
<dbReference type="HOGENOM" id="CLU_1961654_0_0_1"/>
<dbReference type="AlphaFoldDB" id="R7TSS0"/>
<evidence type="ECO:0000313" key="2">
    <source>
        <dbReference type="EnsemblMetazoa" id="CapteP205005"/>
    </source>
</evidence>
<keyword evidence="3" id="KW-1185">Reference proteome</keyword>
<reference evidence="3" key="1">
    <citation type="submission" date="2012-12" db="EMBL/GenBank/DDBJ databases">
        <authorList>
            <person name="Hellsten U."/>
            <person name="Grimwood J."/>
            <person name="Chapman J.A."/>
            <person name="Shapiro H."/>
            <person name="Aerts A."/>
            <person name="Otillar R.P."/>
            <person name="Terry A.Y."/>
            <person name="Boore J.L."/>
            <person name="Simakov O."/>
            <person name="Marletaz F."/>
            <person name="Cho S.-J."/>
            <person name="Edsinger-Gonzales E."/>
            <person name="Havlak P."/>
            <person name="Kuo D.-H."/>
            <person name="Larsson T."/>
            <person name="Lv J."/>
            <person name="Arendt D."/>
            <person name="Savage R."/>
            <person name="Osoegawa K."/>
            <person name="de Jong P."/>
            <person name="Lindberg D.R."/>
            <person name="Seaver E.C."/>
            <person name="Weisblat D.A."/>
            <person name="Putnam N.H."/>
            <person name="Grigoriev I.V."/>
            <person name="Rokhsar D.S."/>
        </authorList>
    </citation>
    <scope>NUCLEOTIDE SEQUENCE</scope>
    <source>
        <strain evidence="3">I ESC-2004</strain>
    </source>
</reference>
<evidence type="ECO:0000313" key="1">
    <source>
        <dbReference type="EMBL" id="ELT94531.1"/>
    </source>
</evidence>
<dbReference type="EMBL" id="KB309387">
    <property type="protein sequence ID" value="ELT94531.1"/>
    <property type="molecule type" value="Genomic_DNA"/>
</dbReference>
<dbReference type="EMBL" id="AMQN01012238">
    <property type="status" value="NOT_ANNOTATED_CDS"/>
    <property type="molecule type" value="Genomic_DNA"/>
</dbReference>
<accession>R7TSS0</accession>
<organism evidence="1">
    <name type="scientific">Capitella teleta</name>
    <name type="common">Polychaete worm</name>
    <dbReference type="NCBI Taxonomy" id="283909"/>
    <lineage>
        <taxon>Eukaryota</taxon>
        <taxon>Metazoa</taxon>
        <taxon>Spiralia</taxon>
        <taxon>Lophotrochozoa</taxon>
        <taxon>Annelida</taxon>
        <taxon>Polychaeta</taxon>
        <taxon>Sedentaria</taxon>
        <taxon>Scolecida</taxon>
        <taxon>Capitellidae</taxon>
        <taxon>Capitella</taxon>
    </lineage>
</organism>
<reference evidence="2" key="3">
    <citation type="submission" date="2015-06" db="UniProtKB">
        <authorList>
            <consortium name="EnsemblMetazoa"/>
        </authorList>
    </citation>
    <scope>IDENTIFICATION</scope>
</reference>
<evidence type="ECO:0000313" key="3">
    <source>
        <dbReference type="Proteomes" id="UP000014760"/>
    </source>
</evidence>
<name>R7TSS0_CAPTE</name>
<dbReference type="OrthoDB" id="1431247at2759"/>
<sequence length="132" mass="14907">MADFNQFDLFSESGSTSKRTPLKTTERKKSQLIWQERVQIPGVFSATDVMAKEYNGYVLIRAYVEMGSEEVGLMRYGLQRRVRVPTGVERATLKTFWSKISHGLVVVGKIKDVDNECPHPLALPIQCTEQAA</sequence>